<dbReference type="EMBL" id="UINC01220821">
    <property type="protein sequence ID" value="SVE48896.1"/>
    <property type="molecule type" value="Genomic_DNA"/>
</dbReference>
<organism evidence="6">
    <name type="scientific">marine metagenome</name>
    <dbReference type="NCBI Taxonomy" id="408172"/>
    <lineage>
        <taxon>unclassified sequences</taxon>
        <taxon>metagenomes</taxon>
        <taxon>ecological metagenomes</taxon>
    </lineage>
</organism>
<keyword evidence="3 5" id="KW-1133">Transmembrane helix</keyword>
<keyword evidence="2 5" id="KW-0812">Transmembrane</keyword>
<protein>
    <recommendedName>
        <fullName evidence="7">MBOAT family protein</fullName>
    </recommendedName>
</protein>
<dbReference type="GO" id="GO:0016020">
    <property type="term" value="C:membrane"/>
    <property type="evidence" value="ECO:0007669"/>
    <property type="project" value="UniProtKB-SubCell"/>
</dbReference>
<feature type="transmembrane region" description="Helical" evidence="5">
    <location>
        <begin position="181"/>
        <end position="198"/>
    </location>
</feature>
<evidence type="ECO:0008006" key="7">
    <source>
        <dbReference type="Google" id="ProtNLM"/>
    </source>
</evidence>
<feature type="non-terminal residue" evidence="6">
    <location>
        <position position="1"/>
    </location>
</feature>
<keyword evidence="4 5" id="KW-0472">Membrane</keyword>
<dbReference type="PANTHER" id="PTHR13285:SF23">
    <property type="entry name" value="TEICHOIC ACID D-ALANYLTRANSFERASE"/>
    <property type="match status" value="1"/>
</dbReference>
<dbReference type="GO" id="GO:0016746">
    <property type="term" value="F:acyltransferase activity"/>
    <property type="evidence" value="ECO:0007669"/>
    <property type="project" value="TreeGrafter"/>
</dbReference>
<dbReference type="Pfam" id="PF03062">
    <property type="entry name" value="MBOAT"/>
    <property type="match status" value="1"/>
</dbReference>
<name>A0A383DWJ0_9ZZZZ</name>
<proteinExistence type="predicted"/>
<reference evidence="6" key="1">
    <citation type="submission" date="2018-05" db="EMBL/GenBank/DDBJ databases">
        <authorList>
            <person name="Lanie J.A."/>
            <person name="Ng W.-L."/>
            <person name="Kazmierczak K.M."/>
            <person name="Andrzejewski T.M."/>
            <person name="Davidsen T.M."/>
            <person name="Wayne K.J."/>
            <person name="Tettelin H."/>
            <person name="Glass J.I."/>
            <person name="Rusch D."/>
            <person name="Podicherti R."/>
            <person name="Tsui H.-C.T."/>
            <person name="Winkler M.E."/>
        </authorList>
    </citation>
    <scope>NUCLEOTIDE SEQUENCE</scope>
</reference>
<evidence type="ECO:0000313" key="6">
    <source>
        <dbReference type="EMBL" id="SVE48896.1"/>
    </source>
</evidence>
<dbReference type="InterPro" id="IPR004299">
    <property type="entry name" value="MBOAT_fam"/>
</dbReference>
<feature type="transmembrane region" description="Helical" evidence="5">
    <location>
        <begin position="76"/>
        <end position="97"/>
    </location>
</feature>
<evidence type="ECO:0000256" key="2">
    <source>
        <dbReference type="ARBA" id="ARBA00022692"/>
    </source>
</evidence>
<accession>A0A383DWJ0</accession>
<dbReference type="PANTHER" id="PTHR13285">
    <property type="entry name" value="ACYLTRANSFERASE"/>
    <property type="match status" value="1"/>
</dbReference>
<dbReference type="AlphaFoldDB" id="A0A383DWJ0"/>
<evidence type="ECO:0000256" key="1">
    <source>
        <dbReference type="ARBA" id="ARBA00004141"/>
    </source>
</evidence>
<evidence type="ECO:0000256" key="3">
    <source>
        <dbReference type="ARBA" id="ARBA00022989"/>
    </source>
</evidence>
<dbReference type="InterPro" id="IPR051085">
    <property type="entry name" value="MB_O-acyltransferase"/>
</dbReference>
<sequence length="208" mass="24060">SKFARDYIYIPLGGNRYGSLRRFVNIFIIMLVGGIWHGPSATFIVWGGAHGIGLAINHSWREFRKSLGHSLKNGNIFCVVAARIVTFLTVTVLWVFFRSENLDTAFSIFQSLLGLHGPPNPDFNNIKIGEDRLWFLFLIVSFAPNIREIMSEQLNEDKKPAASQQSRGSEKRWYYWYPNQWWAALTAILFIVSLLELTQSREFIYFQF</sequence>
<evidence type="ECO:0000256" key="4">
    <source>
        <dbReference type="ARBA" id="ARBA00023136"/>
    </source>
</evidence>
<comment type="subcellular location">
    <subcellularLocation>
        <location evidence="1">Membrane</location>
        <topology evidence="1">Multi-pass membrane protein</topology>
    </subcellularLocation>
</comment>
<feature type="transmembrane region" description="Helical" evidence="5">
    <location>
        <begin position="20"/>
        <end position="37"/>
    </location>
</feature>
<gene>
    <name evidence="6" type="ORF">METZ01_LOCUS501750</name>
</gene>
<evidence type="ECO:0000256" key="5">
    <source>
        <dbReference type="SAM" id="Phobius"/>
    </source>
</evidence>